<feature type="region of interest" description="Disordered" evidence="1">
    <location>
        <begin position="456"/>
        <end position="494"/>
    </location>
</feature>
<evidence type="ECO:0000313" key="5">
    <source>
        <dbReference type="Proteomes" id="UP000483820"/>
    </source>
</evidence>
<name>A0A6A5HR14_CAERE</name>
<accession>A0A6A5HR14</accession>
<comment type="caution">
    <text evidence="4">The sequence shown here is derived from an EMBL/GenBank/DDBJ whole genome shotgun (WGS) entry which is preliminary data.</text>
</comment>
<protein>
    <submittedName>
        <fullName evidence="4">Uncharacterized protein</fullName>
    </submittedName>
</protein>
<keyword evidence="2" id="KW-0472">Membrane</keyword>
<keyword evidence="2" id="KW-0812">Transmembrane</keyword>
<feature type="compositionally biased region" description="Low complexity" evidence="1">
    <location>
        <begin position="457"/>
        <end position="479"/>
    </location>
</feature>
<dbReference type="RefSeq" id="XP_003114803.2">
    <property type="nucleotide sequence ID" value="XM_003114755.2"/>
</dbReference>
<dbReference type="AlphaFoldDB" id="A0A6A5HR14"/>
<sequence>MRLNALLGIVVLAVASFKNDIRKLCWQEYTNSKLCFPKYEKCLITGKEHFGCRESFKTCIKNEPVYNHTEFCNKYLPNITNFDEDNGLEWHQNFLDETLNLMKTERSQLERDSNCILHDVLFKNHTTNVSNALTVRMPSLASSYCPCSGESNDEKIRESKMKIPIQMWHGGFSSGKCWREMDRFLVEYLCGVTVALEINHIWAKNADCHEDSKQSNCRNTFNSALKKSVNVSVIRSTCRLYYEMIEAFLPLKQPMSLDYKITYINESDIIYLQPFEYQSDRLYLLNSFQEDTYLTCFPVKRELSSCNYIFEHCKRNEEVENCGEKLIDCLSKTTPIEPSCKSLLIQRNDNLGTFEKIFRYVRNNKLQLAYPVLLYIFWTLSKSIINWMLLKIAIRICIKITEILNSWSDSIDKAAEERRNRTTVTVGQQLDLIPRDIPTTNITVGEFMFEDIPLDTNNEIGSNNNNNNNSNNENGNEEPIAGEEEEKPKKEESFGESFKEMITSIGRLFASIFKFLKVFFRFIF</sequence>
<dbReference type="CTD" id="9815680"/>
<feature type="transmembrane region" description="Helical" evidence="2">
    <location>
        <begin position="368"/>
        <end position="390"/>
    </location>
</feature>
<evidence type="ECO:0000313" key="4">
    <source>
        <dbReference type="EMBL" id="KAF1770045.1"/>
    </source>
</evidence>
<evidence type="ECO:0000256" key="2">
    <source>
        <dbReference type="SAM" id="Phobius"/>
    </source>
</evidence>
<reference evidence="4 5" key="1">
    <citation type="submission" date="2019-12" db="EMBL/GenBank/DDBJ databases">
        <title>Chromosome-level assembly of the Caenorhabditis remanei genome.</title>
        <authorList>
            <person name="Teterina A.A."/>
            <person name="Willis J.H."/>
            <person name="Phillips P.C."/>
        </authorList>
    </citation>
    <scope>NUCLEOTIDE SEQUENCE [LARGE SCALE GENOMIC DNA]</scope>
    <source>
        <strain evidence="4 5">PX506</strain>
        <tissue evidence="4">Whole organism</tissue>
    </source>
</reference>
<dbReference type="Proteomes" id="UP000483820">
    <property type="component" value="Chromosome I"/>
</dbReference>
<keyword evidence="2" id="KW-1133">Transmembrane helix</keyword>
<evidence type="ECO:0000256" key="1">
    <source>
        <dbReference type="SAM" id="MobiDB-lite"/>
    </source>
</evidence>
<feature type="signal peptide" evidence="3">
    <location>
        <begin position="1"/>
        <end position="16"/>
    </location>
</feature>
<gene>
    <name evidence="4" type="ORF">GCK72_001862</name>
</gene>
<dbReference type="EMBL" id="WUAV01000001">
    <property type="protein sequence ID" value="KAF1770045.1"/>
    <property type="molecule type" value="Genomic_DNA"/>
</dbReference>
<organism evidence="4 5">
    <name type="scientific">Caenorhabditis remanei</name>
    <name type="common">Caenorhabditis vulgaris</name>
    <dbReference type="NCBI Taxonomy" id="31234"/>
    <lineage>
        <taxon>Eukaryota</taxon>
        <taxon>Metazoa</taxon>
        <taxon>Ecdysozoa</taxon>
        <taxon>Nematoda</taxon>
        <taxon>Chromadorea</taxon>
        <taxon>Rhabditida</taxon>
        <taxon>Rhabditina</taxon>
        <taxon>Rhabditomorpha</taxon>
        <taxon>Rhabditoidea</taxon>
        <taxon>Rhabditidae</taxon>
        <taxon>Peloderinae</taxon>
        <taxon>Caenorhabditis</taxon>
    </lineage>
</organism>
<proteinExistence type="predicted"/>
<keyword evidence="3" id="KW-0732">Signal</keyword>
<feature type="chain" id="PRO_5025415636" evidence="3">
    <location>
        <begin position="17"/>
        <end position="524"/>
    </location>
</feature>
<evidence type="ECO:0000256" key="3">
    <source>
        <dbReference type="SAM" id="SignalP"/>
    </source>
</evidence>
<dbReference type="KEGG" id="crq:GCK72_001862"/>
<dbReference type="GeneID" id="9815680"/>